<evidence type="ECO:0000313" key="2">
    <source>
        <dbReference type="Proteomes" id="UP000821865"/>
    </source>
</evidence>
<reference evidence="1" key="1">
    <citation type="submission" date="2020-05" db="EMBL/GenBank/DDBJ databases">
        <title>Large-scale comparative analyses of tick genomes elucidate their genetic diversity and vector capacities.</title>
        <authorList>
            <person name="Jia N."/>
            <person name="Wang J."/>
            <person name="Shi W."/>
            <person name="Du L."/>
            <person name="Sun Y."/>
            <person name="Zhan W."/>
            <person name="Jiang J."/>
            <person name="Wang Q."/>
            <person name="Zhang B."/>
            <person name="Ji P."/>
            <person name="Sakyi L.B."/>
            <person name="Cui X."/>
            <person name="Yuan T."/>
            <person name="Jiang B."/>
            <person name="Yang W."/>
            <person name="Lam T.T.-Y."/>
            <person name="Chang Q."/>
            <person name="Ding S."/>
            <person name="Wang X."/>
            <person name="Zhu J."/>
            <person name="Ruan X."/>
            <person name="Zhao L."/>
            <person name="Wei J."/>
            <person name="Que T."/>
            <person name="Du C."/>
            <person name="Cheng J."/>
            <person name="Dai P."/>
            <person name="Han X."/>
            <person name="Huang E."/>
            <person name="Gao Y."/>
            <person name="Liu J."/>
            <person name="Shao H."/>
            <person name="Ye R."/>
            <person name="Li L."/>
            <person name="Wei W."/>
            <person name="Wang X."/>
            <person name="Wang C."/>
            <person name="Yang T."/>
            <person name="Huo Q."/>
            <person name="Li W."/>
            <person name="Guo W."/>
            <person name="Chen H."/>
            <person name="Zhou L."/>
            <person name="Ni X."/>
            <person name="Tian J."/>
            <person name="Zhou Y."/>
            <person name="Sheng Y."/>
            <person name="Liu T."/>
            <person name="Pan Y."/>
            <person name="Xia L."/>
            <person name="Li J."/>
            <person name="Zhao F."/>
            <person name="Cao W."/>
        </authorList>
    </citation>
    <scope>NUCLEOTIDE SEQUENCE</scope>
    <source>
        <strain evidence="1">Dsil-2018</strain>
    </source>
</reference>
<organism evidence="1 2">
    <name type="scientific">Dermacentor silvarum</name>
    <name type="common">Tick</name>
    <dbReference type="NCBI Taxonomy" id="543639"/>
    <lineage>
        <taxon>Eukaryota</taxon>
        <taxon>Metazoa</taxon>
        <taxon>Ecdysozoa</taxon>
        <taxon>Arthropoda</taxon>
        <taxon>Chelicerata</taxon>
        <taxon>Arachnida</taxon>
        <taxon>Acari</taxon>
        <taxon>Parasitiformes</taxon>
        <taxon>Ixodida</taxon>
        <taxon>Ixodoidea</taxon>
        <taxon>Ixodidae</taxon>
        <taxon>Rhipicephalinae</taxon>
        <taxon>Dermacentor</taxon>
    </lineage>
</organism>
<evidence type="ECO:0000313" key="1">
    <source>
        <dbReference type="EMBL" id="KAH7953052.1"/>
    </source>
</evidence>
<name>A0ACB8CV36_DERSI</name>
<dbReference type="Proteomes" id="UP000821865">
    <property type="component" value="Chromosome 4"/>
</dbReference>
<protein>
    <submittedName>
        <fullName evidence="1">Uncharacterized protein</fullName>
    </submittedName>
</protein>
<accession>A0ACB8CV36</accession>
<gene>
    <name evidence="1" type="ORF">HPB49_004201</name>
</gene>
<proteinExistence type="predicted"/>
<dbReference type="EMBL" id="CM023473">
    <property type="protein sequence ID" value="KAH7953052.1"/>
    <property type="molecule type" value="Genomic_DNA"/>
</dbReference>
<comment type="caution">
    <text evidence="1">The sequence shown here is derived from an EMBL/GenBank/DDBJ whole genome shotgun (WGS) entry which is preliminary data.</text>
</comment>
<sequence length="96" mass="11210">MAWLLLNFWLLFAERGADLRIHESIVVYLEMSDDMKDEEAYKHLYLKVFDQQRRLVHMKVRQHTPMQKVKVYCDRAVIAMVAIAAGSFLAITDIGP</sequence>
<keyword evidence="2" id="KW-1185">Reference proteome</keyword>